<organism evidence="3 4">
    <name type="scientific">Candidatus Mycosynbacter amalyticus</name>
    <dbReference type="NCBI Taxonomy" id="2665156"/>
    <lineage>
        <taxon>Bacteria</taxon>
        <taxon>Candidatus Saccharimonadota</taxon>
        <taxon>Candidatus Saccharimonadota incertae sedis</taxon>
        <taxon>Candidatus Mycosynbacter</taxon>
    </lineage>
</organism>
<dbReference type="Gene3D" id="3.40.1170.60">
    <property type="match status" value="1"/>
</dbReference>
<dbReference type="GO" id="GO:0005829">
    <property type="term" value="C:cytosol"/>
    <property type="evidence" value="ECO:0007669"/>
    <property type="project" value="TreeGrafter"/>
</dbReference>
<evidence type="ECO:0000313" key="3">
    <source>
        <dbReference type="EMBL" id="QHN43211.1"/>
    </source>
</evidence>
<dbReference type="InterPro" id="IPR043502">
    <property type="entry name" value="DNA/RNA_pol_sf"/>
</dbReference>
<dbReference type="RefSeq" id="WP_260763165.1">
    <property type="nucleotide sequence ID" value="NZ_CP045921.1"/>
</dbReference>
<dbReference type="SUPFAM" id="SSF56672">
    <property type="entry name" value="DNA/RNA polymerases"/>
    <property type="match status" value="1"/>
</dbReference>
<dbReference type="GO" id="GO:0003684">
    <property type="term" value="F:damaged DNA binding"/>
    <property type="evidence" value="ECO:0007669"/>
    <property type="project" value="InterPro"/>
</dbReference>
<accession>A0A857MQ71</accession>
<sequence>MNIYEHYNPAQPLVMHIDLNSCFATVEQQARPMLRDRPVAVVNRRTEHTMIVTASYEAKRAGVMLGMKLKDAKKLCPELVGVESDPPKYRYVYHRLLDIMNDYSAHVRMKSIDEGVIDFSQAPRAIRERGIEEIGYEIKQRLCDEIGRAMRCNVGIATNRFLAKTAASLHKPDGLDVITAQNLREIYAGLELTELTGIAARNEARLSAVGITTPLEFLDADEQLLRTMVFKSINGSQWYQRLRGWEVDDVDYAMKTAGRQFVLDAYNMPYEQILKRLHHLCEATGKKIRSQGKVARGVQVWATTHREKGSPEAASGGWEQRTGSRYWHARHMSTMPFFSDQAIYEQARQLFVGAPPLIRTIGVTLYELSDDEDPQLSLFGDELAREHALVGAVDEINSRYGKHVIHSADTLGMYQAIDEKIPFGSTRYL</sequence>
<dbReference type="EMBL" id="CP045921">
    <property type="protein sequence ID" value="QHN43211.1"/>
    <property type="molecule type" value="Genomic_DNA"/>
</dbReference>
<evidence type="ECO:0000256" key="1">
    <source>
        <dbReference type="ARBA" id="ARBA00010945"/>
    </source>
</evidence>
<dbReference type="InterPro" id="IPR017961">
    <property type="entry name" value="DNA_pol_Y-fam_little_finger"/>
</dbReference>
<feature type="domain" description="UmuC" evidence="2">
    <location>
        <begin position="14"/>
        <end position="199"/>
    </location>
</feature>
<reference evidence="3" key="1">
    <citation type="journal article" date="2021" name="Nat. Microbiol.">
        <title>Cocultivation of an ultrasmall environmental parasitic bacterium with lytic ability against bacteria associated with wastewater foams.</title>
        <authorList>
            <person name="Batinovic S."/>
            <person name="Rose J.J.A."/>
            <person name="Ratcliffe J."/>
            <person name="Seviour R.J."/>
            <person name="Petrovski S."/>
        </authorList>
    </citation>
    <scope>NUCLEOTIDE SEQUENCE</scope>
    <source>
        <strain evidence="3">JR1</strain>
    </source>
</reference>
<dbReference type="Gene3D" id="3.30.70.270">
    <property type="match status" value="1"/>
</dbReference>
<dbReference type="PROSITE" id="PS50173">
    <property type="entry name" value="UMUC"/>
    <property type="match status" value="1"/>
</dbReference>
<evidence type="ECO:0000259" key="2">
    <source>
        <dbReference type="PROSITE" id="PS50173"/>
    </source>
</evidence>
<dbReference type="InterPro" id="IPR050116">
    <property type="entry name" value="DNA_polymerase-Y"/>
</dbReference>
<dbReference type="InterPro" id="IPR001126">
    <property type="entry name" value="UmuC"/>
</dbReference>
<dbReference type="Pfam" id="PF00817">
    <property type="entry name" value="IMS"/>
    <property type="match status" value="1"/>
</dbReference>
<dbReference type="AlphaFoldDB" id="A0A857MQ71"/>
<dbReference type="InterPro" id="IPR043128">
    <property type="entry name" value="Rev_trsase/Diguanyl_cyclase"/>
</dbReference>
<dbReference type="KEGG" id="mama:GII36_05170"/>
<evidence type="ECO:0000313" key="4">
    <source>
        <dbReference type="Proteomes" id="UP001059824"/>
    </source>
</evidence>
<protein>
    <recommendedName>
        <fullName evidence="2">UmuC domain-containing protein</fullName>
    </recommendedName>
</protein>
<proteinExistence type="inferred from homology"/>
<dbReference type="GO" id="GO:0042276">
    <property type="term" value="P:error-prone translesion synthesis"/>
    <property type="evidence" value="ECO:0007669"/>
    <property type="project" value="TreeGrafter"/>
</dbReference>
<dbReference type="Pfam" id="PF11799">
    <property type="entry name" value="IMS_C"/>
    <property type="match status" value="1"/>
</dbReference>
<dbReference type="GO" id="GO:0009432">
    <property type="term" value="P:SOS response"/>
    <property type="evidence" value="ECO:0007669"/>
    <property type="project" value="TreeGrafter"/>
</dbReference>
<dbReference type="GO" id="GO:0006281">
    <property type="term" value="P:DNA repair"/>
    <property type="evidence" value="ECO:0007669"/>
    <property type="project" value="InterPro"/>
</dbReference>
<gene>
    <name evidence="3" type="ORF">GII36_05170</name>
</gene>
<name>A0A857MQ71_9BACT</name>
<dbReference type="GO" id="GO:0003887">
    <property type="term" value="F:DNA-directed DNA polymerase activity"/>
    <property type="evidence" value="ECO:0007669"/>
    <property type="project" value="TreeGrafter"/>
</dbReference>
<dbReference type="PANTHER" id="PTHR11076:SF33">
    <property type="entry name" value="DNA POLYMERASE KAPPA"/>
    <property type="match status" value="1"/>
</dbReference>
<comment type="similarity">
    <text evidence="1">Belongs to the DNA polymerase type-Y family.</text>
</comment>
<dbReference type="Proteomes" id="UP001059824">
    <property type="component" value="Chromosome"/>
</dbReference>
<dbReference type="PANTHER" id="PTHR11076">
    <property type="entry name" value="DNA REPAIR POLYMERASE UMUC / TRANSFERASE FAMILY MEMBER"/>
    <property type="match status" value="1"/>
</dbReference>
<keyword evidence="4" id="KW-1185">Reference proteome</keyword>